<dbReference type="EMBL" id="RXFT01000019">
    <property type="protein sequence ID" value="RUR71217.1"/>
    <property type="molecule type" value="Genomic_DNA"/>
</dbReference>
<reference evidence="1 2" key="1">
    <citation type="submission" date="2018-12" db="EMBL/GenBank/DDBJ databases">
        <title>The genome sequences of Variovorax guangxiensis DSM 27352.</title>
        <authorList>
            <person name="Gao J."/>
            <person name="Sun J."/>
        </authorList>
    </citation>
    <scope>NUCLEOTIDE SEQUENCE [LARGE SCALE GENOMIC DNA]</scope>
    <source>
        <strain evidence="1 2">DSM 27352</strain>
    </source>
</reference>
<dbReference type="OrthoDB" id="8858137at2"/>
<accession>A0A433MTJ5</accession>
<proteinExistence type="predicted"/>
<comment type="caution">
    <text evidence="1">The sequence shown here is derived from an EMBL/GenBank/DDBJ whole genome shotgun (WGS) entry which is preliminary data.</text>
</comment>
<sequence>MPKRTIHNATITLKLPSDIAAGAEVDALRAAGIPVDALGQAEQGFLFVRLGDGGRSRTNIFRWFACEVGQASG</sequence>
<dbReference type="AlphaFoldDB" id="A0A433MTJ5"/>
<gene>
    <name evidence="1" type="ORF">EJP67_29655</name>
</gene>
<name>A0A433MTJ5_9BURK</name>
<evidence type="ECO:0000313" key="2">
    <source>
        <dbReference type="Proteomes" id="UP000281118"/>
    </source>
</evidence>
<dbReference type="Proteomes" id="UP000281118">
    <property type="component" value="Unassembled WGS sequence"/>
</dbReference>
<organism evidence="1 2">
    <name type="scientific">Variovorax guangxiensis</name>
    <dbReference type="NCBI Taxonomy" id="1775474"/>
    <lineage>
        <taxon>Bacteria</taxon>
        <taxon>Pseudomonadati</taxon>
        <taxon>Pseudomonadota</taxon>
        <taxon>Betaproteobacteria</taxon>
        <taxon>Burkholderiales</taxon>
        <taxon>Comamonadaceae</taxon>
        <taxon>Variovorax</taxon>
    </lineage>
</organism>
<evidence type="ECO:0000313" key="1">
    <source>
        <dbReference type="EMBL" id="RUR71217.1"/>
    </source>
</evidence>
<protein>
    <submittedName>
        <fullName evidence="1">Uncharacterized protein</fullName>
    </submittedName>
</protein>